<evidence type="ECO:0000313" key="1">
    <source>
        <dbReference type="EMBL" id="KAA6390166.1"/>
    </source>
</evidence>
<accession>A0A5J4W681</accession>
<gene>
    <name evidence="1" type="ORF">EZS28_014308</name>
</gene>
<dbReference type="EMBL" id="SNRW01003317">
    <property type="protein sequence ID" value="KAA6390166.1"/>
    <property type="molecule type" value="Genomic_DNA"/>
</dbReference>
<reference evidence="1 2" key="1">
    <citation type="submission" date="2019-03" db="EMBL/GenBank/DDBJ databases">
        <title>Single cell metagenomics reveals metabolic interactions within the superorganism composed of flagellate Streblomastix strix and complex community of Bacteroidetes bacteria on its surface.</title>
        <authorList>
            <person name="Treitli S.C."/>
            <person name="Kolisko M."/>
            <person name="Husnik F."/>
            <person name="Keeling P."/>
            <person name="Hampl V."/>
        </authorList>
    </citation>
    <scope>NUCLEOTIDE SEQUENCE [LARGE SCALE GENOMIC DNA]</scope>
    <source>
        <strain evidence="1">ST1C</strain>
    </source>
</reference>
<dbReference type="AlphaFoldDB" id="A0A5J4W681"/>
<dbReference type="Proteomes" id="UP000324800">
    <property type="component" value="Unassembled WGS sequence"/>
</dbReference>
<evidence type="ECO:0000313" key="2">
    <source>
        <dbReference type="Proteomes" id="UP000324800"/>
    </source>
</evidence>
<comment type="caution">
    <text evidence="1">The sequence shown here is derived from an EMBL/GenBank/DDBJ whole genome shotgun (WGS) entry which is preliminary data.</text>
</comment>
<sequence length="302" mass="35164">MQNIAPFTSIVLQSGLIKQKRRITLSSEGIRQIFEDESINDAKKIKYLQRLCIVVVQLEEYRLKTEIDIPLLESINQNIAECDTEPELALLNLVEVLAERGTHIPFFGEYNCFFIAFSQSSLLFKIEALLLQKMLSEQDTNINTQSSQVELQLVNIYFKIMKNKNLIPSLMHLTKFNRQYQYNMSMIVNEHLNEEQVEYERAISMRHNTSNAGGIEGSNKVIKTDLVNILQYYQTLHQEYGYRSHPLLKGTQELHEDEGGDEEIDQHHFHMIEMRYDNVQANAHWARNVISNASKDRTNGYF</sequence>
<name>A0A5J4W681_9EUKA</name>
<organism evidence="1 2">
    <name type="scientific">Streblomastix strix</name>
    <dbReference type="NCBI Taxonomy" id="222440"/>
    <lineage>
        <taxon>Eukaryota</taxon>
        <taxon>Metamonada</taxon>
        <taxon>Preaxostyla</taxon>
        <taxon>Oxymonadida</taxon>
        <taxon>Streblomastigidae</taxon>
        <taxon>Streblomastix</taxon>
    </lineage>
</organism>
<proteinExistence type="predicted"/>
<protein>
    <submittedName>
        <fullName evidence="1">Uncharacterized protein</fullName>
    </submittedName>
</protein>